<accession>A0A1G7ZT86</accession>
<dbReference type="Gene3D" id="3.30.200.20">
    <property type="entry name" value="Phosphorylase Kinase, domain 1"/>
    <property type="match status" value="1"/>
</dbReference>
<evidence type="ECO:0000313" key="5">
    <source>
        <dbReference type="Proteomes" id="UP000826616"/>
    </source>
</evidence>
<feature type="domain" description="Aminoglycoside phosphotransferase" evidence="1">
    <location>
        <begin position="30"/>
        <end position="270"/>
    </location>
</feature>
<dbReference type="Pfam" id="PF01636">
    <property type="entry name" value="APH"/>
    <property type="match status" value="1"/>
</dbReference>
<dbReference type="GeneID" id="97142665"/>
<dbReference type="RefSeq" id="WP_057897864.1">
    <property type="nucleotide sequence ID" value="NZ_CP080764.1"/>
</dbReference>
<dbReference type="SUPFAM" id="SSF56112">
    <property type="entry name" value="Protein kinase-like (PK-like)"/>
    <property type="match status" value="1"/>
</dbReference>
<evidence type="ECO:0000259" key="1">
    <source>
        <dbReference type="Pfam" id="PF01636"/>
    </source>
</evidence>
<dbReference type="EMBL" id="CP080764">
    <property type="protein sequence ID" value="QYY42135.1"/>
    <property type="molecule type" value="Genomic_DNA"/>
</dbReference>
<dbReference type="InterPro" id="IPR002575">
    <property type="entry name" value="Aminoglycoside_PTrfase"/>
</dbReference>
<dbReference type="AlphaFoldDB" id="A0A1G7ZT86"/>
<organism evidence="3 4">
    <name type="scientific">Aneurinibacillus thermoaerophilus</name>
    <dbReference type="NCBI Taxonomy" id="143495"/>
    <lineage>
        <taxon>Bacteria</taxon>
        <taxon>Bacillati</taxon>
        <taxon>Bacillota</taxon>
        <taxon>Bacilli</taxon>
        <taxon>Bacillales</taxon>
        <taxon>Paenibacillaceae</taxon>
        <taxon>Aneurinibacillus group</taxon>
        <taxon>Aneurinibacillus</taxon>
    </lineage>
</organism>
<keyword evidence="3" id="KW-0946">Virion</keyword>
<protein>
    <submittedName>
        <fullName evidence="2">Phosphotransferase</fullName>
    </submittedName>
    <submittedName>
        <fullName evidence="3">Spore coat protein YsxE</fullName>
    </submittedName>
</protein>
<proteinExistence type="predicted"/>
<keyword evidence="5" id="KW-1185">Reference proteome</keyword>
<dbReference type="InterPro" id="IPR011009">
    <property type="entry name" value="Kinase-like_dom_sf"/>
</dbReference>
<dbReference type="Proteomes" id="UP000198956">
    <property type="component" value="Unassembled WGS sequence"/>
</dbReference>
<sequence>MENIEQRTKHVLHEYDLRLHNLVQEGQNRWKAETDCGSFWLEVTHEHPLQLNFVASWLRYLSARGVRSVIPFCLTKYGEPCVVTYEGTYLLLPWIEQIAMIKDLPDWDIKVLKEMARIHKISAEAGEQWRGYAPVSLRQVRQRWEEGIARIEEIAEAGGKRKTASAFERAVRNSAEQVRQFAEWGIQELEKVAVSSDVLHLSRALCHGRVHSRNILVGAGRQIYFINFERANFDTPVRDVTLFFRRYGPAWEWRKGKGREWLYAYESERCLTKGERRLLACYLMYPERLMELARKYVRASKERREQMEQQQVLAWKKHLRLLPKMHEFALGIEQN</sequence>
<gene>
    <name evidence="2" type="ORF">K3F53_14885</name>
    <name evidence="3" type="ORF">SAMN04489735_101238</name>
</gene>
<name>A0A1G7ZT86_ANETH</name>
<dbReference type="GO" id="GO:0042601">
    <property type="term" value="C:endospore-forming forespore"/>
    <property type="evidence" value="ECO:0007669"/>
    <property type="project" value="TreeGrafter"/>
</dbReference>
<evidence type="ECO:0000313" key="2">
    <source>
        <dbReference type="EMBL" id="QYY42135.1"/>
    </source>
</evidence>
<dbReference type="InterPro" id="IPR047175">
    <property type="entry name" value="CotS-like"/>
</dbReference>
<evidence type="ECO:0000313" key="3">
    <source>
        <dbReference type="EMBL" id="SDH11912.1"/>
    </source>
</evidence>
<dbReference type="Gene3D" id="3.90.1200.10">
    <property type="match status" value="1"/>
</dbReference>
<reference evidence="3 4" key="1">
    <citation type="submission" date="2016-10" db="EMBL/GenBank/DDBJ databases">
        <authorList>
            <person name="de Groot N.N."/>
        </authorList>
    </citation>
    <scope>NUCLEOTIDE SEQUENCE [LARGE SCALE GENOMIC DNA]</scope>
    <source>
        <strain evidence="3 4">L 420-91</strain>
    </source>
</reference>
<dbReference type="EMBL" id="FNDE01000012">
    <property type="protein sequence ID" value="SDH11912.1"/>
    <property type="molecule type" value="Genomic_DNA"/>
</dbReference>
<keyword evidence="3" id="KW-0167">Capsid protein</keyword>
<evidence type="ECO:0000313" key="4">
    <source>
        <dbReference type="Proteomes" id="UP000198956"/>
    </source>
</evidence>
<reference evidence="2 5" key="2">
    <citation type="submission" date="2021-08" db="EMBL/GenBank/DDBJ databases">
        <title>Complete genome sequence of the strain Aneurinibacillus thermoaerophilus CCM 8960.</title>
        <authorList>
            <person name="Musilova J."/>
            <person name="Kourilova X."/>
            <person name="Pernicova I."/>
            <person name="Bezdicek M."/>
            <person name="Lengerova M."/>
            <person name="Obruca S."/>
            <person name="Sedlar K."/>
        </authorList>
    </citation>
    <scope>NUCLEOTIDE SEQUENCE [LARGE SCALE GENOMIC DNA]</scope>
    <source>
        <strain evidence="2 5">CCM 8960</strain>
    </source>
</reference>
<dbReference type="PANTHER" id="PTHR39179">
    <property type="entry name" value="SPORE COAT PROTEIN I"/>
    <property type="match status" value="1"/>
</dbReference>
<dbReference type="PANTHER" id="PTHR39179:SF3">
    <property type="entry name" value="COTS-RELATED PROTEIN"/>
    <property type="match status" value="1"/>
</dbReference>
<dbReference type="Proteomes" id="UP000826616">
    <property type="component" value="Chromosome"/>
</dbReference>